<dbReference type="AlphaFoldDB" id="A0A2T1EDE8"/>
<dbReference type="InterPro" id="IPR011042">
    <property type="entry name" value="6-blade_b-propeller_TolB-like"/>
</dbReference>
<organism evidence="1 2">
    <name type="scientific">Stenomitos frigidus ULC18</name>
    <dbReference type="NCBI Taxonomy" id="2107698"/>
    <lineage>
        <taxon>Bacteria</taxon>
        <taxon>Bacillati</taxon>
        <taxon>Cyanobacteriota</taxon>
        <taxon>Cyanophyceae</taxon>
        <taxon>Leptolyngbyales</taxon>
        <taxon>Leptolyngbyaceae</taxon>
        <taxon>Stenomitos</taxon>
    </lineage>
</organism>
<dbReference type="InterPro" id="IPR052998">
    <property type="entry name" value="Hetero-Diels-Alderase-like"/>
</dbReference>
<comment type="caution">
    <text evidence="1">The sequence shown here is derived from an EMBL/GenBank/DDBJ whole genome shotgun (WGS) entry which is preliminary data.</text>
</comment>
<protein>
    <submittedName>
        <fullName evidence="1">Gluconolactonase</fullName>
    </submittedName>
</protein>
<evidence type="ECO:0000313" key="1">
    <source>
        <dbReference type="EMBL" id="PSB30786.1"/>
    </source>
</evidence>
<dbReference type="OrthoDB" id="506106at2"/>
<dbReference type="SUPFAM" id="SSF63829">
    <property type="entry name" value="Calcium-dependent phosphotriesterase"/>
    <property type="match status" value="1"/>
</dbReference>
<name>A0A2T1EDE8_9CYAN</name>
<dbReference type="EMBL" id="PVWK01000048">
    <property type="protein sequence ID" value="PSB30786.1"/>
    <property type="molecule type" value="Genomic_DNA"/>
</dbReference>
<dbReference type="PANTHER" id="PTHR42060:SF1">
    <property type="entry name" value="NHL REPEAT-CONTAINING PROTEIN"/>
    <property type="match status" value="1"/>
</dbReference>
<gene>
    <name evidence="1" type="ORF">C7B82_08205</name>
</gene>
<dbReference type="Gene3D" id="2.120.10.30">
    <property type="entry name" value="TolB, C-terminal domain"/>
    <property type="match status" value="1"/>
</dbReference>
<reference evidence="1 2" key="2">
    <citation type="submission" date="2018-03" db="EMBL/GenBank/DDBJ databases">
        <title>The ancient ancestry and fast evolution of plastids.</title>
        <authorList>
            <person name="Moore K.R."/>
            <person name="Magnabosco C."/>
            <person name="Momper L."/>
            <person name="Gold D.A."/>
            <person name="Bosak T."/>
            <person name="Fournier G.P."/>
        </authorList>
    </citation>
    <scope>NUCLEOTIDE SEQUENCE [LARGE SCALE GENOMIC DNA]</scope>
    <source>
        <strain evidence="1 2">ULC18</strain>
    </source>
</reference>
<dbReference type="PANTHER" id="PTHR42060">
    <property type="entry name" value="NHL REPEAT-CONTAINING PROTEIN-RELATED"/>
    <property type="match status" value="1"/>
</dbReference>
<evidence type="ECO:0000313" key="2">
    <source>
        <dbReference type="Proteomes" id="UP000239576"/>
    </source>
</evidence>
<dbReference type="Proteomes" id="UP000239576">
    <property type="component" value="Unassembled WGS sequence"/>
</dbReference>
<reference evidence="2" key="1">
    <citation type="submission" date="2018-02" db="EMBL/GenBank/DDBJ databases">
        <authorList>
            <person name="Moore K."/>
            <person name="Momper L."/>
        </authorList>
    </citation>
    <scope>NUCLEOTIDE SEQUENCE [LARGE SCALE GENOMIC DNA]</scope>
    <source>
        <strain evidence="2">ULC18</strain>
    </source>
</reference>
<accession>A0A2T1EDE8</accession>
<sequence>MSTLVGLPDIFANTPVELVPSQAIAEFPANTFLESIAIAPDNTLFITNHFEGQIIRIGQDQIPSIHAVISGKATGLAFLPDYELLLTGWNEQGVSTIFKVSAQGVVETLLTIPEASFLNGLTHLIESRYLIADSYRGAIWELDAAQARIHIWLENPLLARTSIDKERPAVNGLKIFNDVLYASNTEKQHIVQIPIVSDAQPGEPTIFIDRVNMDDFAFDVSGNLYGTTHIYNSVVKITRDRKVTTIAQAEQGMAGSTALAFGRAEHDRTSIYVITNGGMSLSLPTGVEPAKVVRLDIGAKGLPLI</sequence>
<proteinExistence type="predicted"/>
<dbReference type="RefSeq" id="WP_106255815.1">
    <property type="nucleotide sequence ID" value="NZ_CAWNSW010000050.1"/>
</dbReference>
<keyword evidence="2" id="KW-1185">Reference proteome</keyword>